<keyword evidence="2 4" id="KW-0808">Transferase</keyword>
<evidence type="ECO:0000313" key="5">
    <source>
        <dbReference type="Proteomes" id="UP001596383"/>
    </source>
</evidence>
<dbReference type="Proteomes" id="UP001596383">
    <property type="component" value="Unassembled WGS sequence"/>
</dbReference>
<feature type="domain" description="Methyltransferase" evidence="3">
    <location>
        <begin position="52"/>
        <end position="147"/>
    </location>
</feature>
<dbReference type="PANTHER" id="PTHR43861:SF1">
    <property type="entry name" value="TRANS-ACONITATE 2-METHYLTRANSFERASE"/>
    <property type="match status" value="1"/>
</dbReference>
<keyword evidence="1 4" id="KW-0489">Methyltransferase</keyword>
<dbReference type="EMBL" id="JBHSWV010000022">
    <property type="protein sequence ID" value="MFC6763814.1"/>
    <property type="molecule type" value="Genomic_DNA"/>
</dbReference>
<keyword evidence="5" id="KW-1185">Reference proteome</keyword>
<dbReference type="PANTHER" id="PTHR43861">
    <property type="entry name" value="TRANS-ACONITATE 2-METHYLTRANSFERASE-RELATED"/>
    <property type="match status" value="1"/>
</dbReference>
<accession>A0ABD5SGY2</accession>
<evidence type="ECO:0000259" key="3">
    <source>
        <dbReference type="Pfam" id="PF13649"/>
    </source>
</evidence>
<dbReference type="GO" id="GO:0032259">
    <property type="term" value="P:methylation"/>
    <property type="evidence" value="ECO:0007669"/>
    <property type="project" value="UniProtKB-KW"/>
</dbReference>
<dbReference type="Pfam" id="PF13649">
    <property type="entry name" value="Methyltransf_25"/>
    <property type="match status" value="1"/>
</dbReference>
<dbReference type="EC" id="2.1.-.-" evidence="4"/>
<dbReference type="GO" id="GO:0008168">
    <property type="term" value="F:methyltransferase activity"/>
    <property type="evidence" value="ECO:0007669"/>
    <property type="project" value="UniProtKB-KW"/>
</dbReference>
<dbReference type="CDD" id="cd02440">
    <property type="entry name" value="AdoMet_MTases"/>
    <property type="match status" value="1"/>
</dbReference>
<dbReference type="Gene3D" id="3.40.50.150">
    <property type="entry name" value="Vaccinia Virus protein VP39"/>
    <property type="match status" value="1"/>
</dbReference>
<evidence type="ECO:0000256" key="2">
    <source>
        <dbReference type="ARBA" id="ARBA00022679"/>
    </source>
</evidence>
<dbReference type="RefSeq" id="WP_273736913.1">
    <property type="nucleotide sequence ID" value="NZ_JAQIVI010000022.1"/>
</dbReference>
<dbReference type="SUPFAM" id="SSF53335">
    <property type="entry name" value="S-adenosyl-L-methionine-dependent methyltransferases"/>
    <property type="match status" value="1"/>
</dbReference>
<proteinExistence type="predicted"/>
<comment type="caution">
    <text evidence="4">The sequence shown here is derived from an EMBL/GenBank/DDBJ whole genome shotgun (WGS) entry which is preliminary data.</text>
</comment>
<evidence type="ECO:0000313" key="4">
    <source>
        <dbReference type="EMBL" id="MFC6763814.1"/>
    </source>
</evidence>
<evidence type="ECO:0000256" key="1">
    <source>
        <dbReference type="ARBA" id="ARBA00022603"/>
    </source>
</evidence>
<reference evidence="4 5" key="1">
    <citation type="journal article" date="2019" name="Int. J. Syst. Evol. Microbiol.">
        <title>The Global Catalogue of Microorganisms (GCM) 10K type strain sequencing project: providing services to taxonomists for standard genome sequencing and annotation.</title>
        <authorList>
            <consortium name="The Broad Institute Genomics Platform"/>
            <consortium name="The Broad Institute Genome Sequencing Center for Infectious Disease"/>
            <person name="Wu L."/>
            <person name="Ma J."/>
        </authorList>
    </citation>
    <scope>NUCLEOTIDE SEQUENCE [LARGE SCALE GENOMIC DNA]</scope>
    <source>
        <strain evidence="4 5">LMG 29247</strain>
    </source>
</reference>
<gene>
    <name evidence="4" type="ORF">ACFQE6_01660</name>
</gene>
<dbReference type="AlphaFoldDB" id="A0ABD5SGY2"/>
<protein>
    <submittedName>
        <fullName evidence="4">Class I SAM-dependent methyltransferase</fullName>
        <ecNumber evidence="4">2.1.-.-</ecNumber>
    </submittedName>
</protein>
<dbReference type="InterPro" id="IPR029063">
    <property type="entry name" value="SAM-dependent_MTases_sf"/>
</dbReference>
<sequence length="233" mass="26626">MEPNWTIDEKRHAGTEHLDPEEVARFDEKMPFDPAGEIGVLRESGLCREDTVVDFGAGTGVVPLAVAEHCDRVVAVDISETMLAAVDEKAEARGIRNVETVHDGFLSYDHRGEPASFVFSKDALHHLPDFWKAEALKNVGRTLESGGIFRLRDFVFSFDPHESRPEIESWLEEKKRSTTFTDEELYVHFREEYSTYGFVLEALLERVGFEILESTYEDDFYATYTCRWLGCSE</sequence>
<name>A0ABD5SGY2_9EURY</name>
<organism evidence="4 5">
    <name type="scientific">Natrinema soli</name>
    <dbReference type="NCBI Taxonomy" id="1930624"/>
    <lineage>
        <taxon>Archaea</taxon>
        <taxon>Methanobacteriati</taxon>
        <taxon>Methanobacteriota</taxon>
        <taxon>Stenosarchaea group</taxon>
        <taxon>Halobacteria</taxon>
        <taxon>Halobacteriales</taxon>
        <taxon>Natrialbaceae</taxon>
        <taxon>Natrinema</taxon>
    </lineage>
</organism>
<dbReference type="InterPro" id="IPR041698">
    <property type="entry name" value="Methyltransf_25"/>
</dbReference>